<accession>A0A4C1TTA8</accession>
<feature type="compositionally biased region" description="Basic and acidic residues" evidence="1">
    <location>
        <begin position="171"/>
        <end position="193"/>
    </location>
</feature>
<evidence type="ECO:0000313" key="3">
    <source>
        <dbReference type="Proteomes" id="UP000299102"/>
    </source>
</evidence>
<organism evidence="2 3">
    <name type="scientific">Eumeta variegata</name>
    <name type="common">Bagworm moth</name>
    <name type="synonym">Eumeta japonica</name>
    <dbReference type="NCBI Taxonomy" id="151549"/>
    <lineage>
        <taxon>Eukaryota</taxon>
        <taxon>Metazoa</taxon>
        <taxon>Ecdysozoa</taxon>
        <taxon>Arthropoda</taxon>
        <taxon>Hexapoda</taxon>
        <taxon>Insecta</taxon>
        <taxon>Pterygota</taxon>
        <taxon>Neoptera</taxon>
        <taxon>Endopterygota</taxon>
        <taxon>Lepidoptera</taxon>
        <taxon>Glossata</taxon>
        <taxon>Ditrysia</taxon>
        <taxon>Tineoidea</taxon>
        <taxon>Psychidae</taxon>
        <taxon>Oiketicinae</taxon>
        <taxon>Eumeta</taxon>
    </lineage>
</organism>
<gene>
    <name evidence="2" type="ORF">EVAR_17745_1</name>
</gene>
<feature type="region of interest" description="Disordered" evidence="1">
    <location>
        <begin position="241"/>
        <end position="265"/>
    </location>
</feature>
<proteinExistence type="predicted"/>
<name>A0A4C1TTA8_EUMVA</name>
<feature type="region of interest" description="Disordered" evidence="1">
    <location>
        <begin position="81"/>
        <end position="103"/>
    </location>
</feature>
<feature type="region of interest" description="Disordered" evidence="1">
    <location>
        <begin position="155"/>
        <end position="202"/>
    </location>
</feature>
<dbReference type="Proteomes" id="UP000299102">
    <property type="component" value="Unassembled WGS sequence"/>
</dbReference>
<comment type="caution">
    <text evidence="2">The sequence shown here is derived from an EMBL/GenBank/DDBJ whole genome shotgun (WGS) entry which is preliminary data.</text>
</comment>
<dbReference type="OrthoDB" id="8300550at2759"/>
<keyword evidence="3" id="KW-1185">Reference proteome</keyword>
<evidence type="ECO:0000313" key="2">
    <source>
        <dbReference type="EMBL" id="GBP17251.1"/>
    </source>
</evidence>
<feature type="compositionally biased region" description="Basic and acidic residues" evidence="1">
    <location>
        <begin position="89"/>
        <end position="99"/>
    </location>
</feature>
<reference evidence="2 3" key="1">
    <citation type="journal article" date="2019" name="Commun. Biol.">
        <title>The bagworm genome reveals a unique fibroin gene that provides high tensile strength.</title>
        <authorList>
            <person name="Kono N."/>
            <person name="Nakamura H."/>
            <person name="Ohtoshi R."/>
            <person name="Tomita M."/>
            <person name="Numata K."/>
            <person name="Arakawa K."/>
        </authorList>
    </citation>
    <scope>NUCLEOTIDE SEQUENCE [LARGE SCALE GENOMIC DNA]</scope>
</reference>
<dbReference type="AlphaFoldDB" id="A0A4C1TTA8"/>
<sequence length="265" mass="29372">MRKFLISPHKSRFRIGLAGRGSDRSGQCLLAPKRATNRRVRLPAAGAGGERARGASWPQAVVAVHGETALPLECEGPVRLGPGLGPGLRSERSRGERPPGARRRSRLPAVYVMLVTVVQLVGELVHYVPEYHRVQVFPQNVKQIPVSHLASPNYGVDVVPPDQPEAQPHGVDPRPRRAYDDHPVHQRERRQEAEDHEPEPEEHVDLLVDDVQRQDAECIVALHLAGRAELVEQRALDHPMKRDAGVSPTKYNDMSVLSCAPESDR</sequence>
<protein>
    <submittedName>
        <fullName evidence="2">Uncharacterized protein</fullName>
    </submittedName>
</protein>
<dbReference type="EMBL" id="BGZK01000086">
    <property type="protein sequence ID" value="GBP17251.1"/>
    <property type="molecule type" value="Genomic_DNA"/>
</dbReference>
<evidence type="ECO:0000256" key="1">
    <source>
        <dbReference type="SAM" id="MobiDB-lite"/>
    </source>
</evidence>